<dbReference type="Pfam" id="PF00440">
    <property type="entry name" value="TetR_N"/>
    <property type="match status" value="1"/>
</dbReference>
<dbReference type="EMBL" id="AP022593">
    <property type="protein sequence ID" value="BBY50705.1"/>
    <property type="molecule type" value="Genomic_DNA"/>
</dbReference>
<dbReference type="PANTHER" id="PTHR30055:SF230">
    <property type="entry name" value="TRANSCRIPTIONAL REGULATORY PROTEIN (PROBABLY TETR-FAMILY)-RELATED"/>
    <property type="match status" value="1"/>
</dbReference>
<dbReference type="InterPro" id="IPR050109">
    <property type="entry name" value="HTH-type_TetR-like_transc_reg"/>
</dbReference>
<dbReference type="GO" id="GO:0000976">
    <property type="term" value="F:transcription cis-regulatory region binding"/>
    <property type="evidence" value="ECO:0007669"/>
    <property type="project" value="TreeGrafter"/>
</dbReference>
<dbReference type="Proteomes" id="UP000467428">
    <property type="component" value="Chromosome"/>
</dbReference>
<sequence length="220" mass="23973">MHYELRCHWYRNVARSPAGRLDGTPLLLNQRVQDNRAAGRPRDPSIDERVFSVTRELLVEIGWDELSMRQIAARSGVSRSSINRRWSSKAELVLHAILGATPDLDLFAGTDQRGWVDGVVRGSRELFARPEVRAAVPGLLLAMSENEQLRQRLWADFSGPAVGLFTAESSDGTVGEGDARAVIAMAAGAALFLSTIAAEDDTDALHARISGLLTRAVLGD</sequence>
<keyword evidence="5" id="KW-1185">Reference proteome</keyword>
<dbReference type="GO" id="GO:0003700">
    <property type="term" value="F:DNA-binding transcription factor activity"/>
    <property type="evidence" value="ECO:0007669"/>
    <property type="project" value="TreeGrafter"/>
</dbReference>
<dbReference type="InterPro" id="IPR001647">
    <property type="entry name" value="HTH_TetR"/>
</dbReference>
<organism evidence="4 5">
    <name type="scientific">Mycolicibacterium arabiense</name>
    <dbReference type="NCBI Taxonomy" id="1286181"/>
    <lineage>
        <taxon>Bacteria</taxon>
        <taxon>Bacillati</taxon>
        <taxon>Actinomycetota</taxon>
        <taxon>Actinomycetes</taxon>
        <taxon>Mycobacteriales</taxon>
        <taxon>Mycobacteriaceae</taxon>
        <taxon>Mycolicibacterium</taxon>
    </lineage>
</organism>
<evidence type="ECO:0000256" key="1">
    <source>
        <dbReference type="ARBA" id="ARBA00023125"/>
    </source>
</evidence>
<feature type="DNA-binding region" description="H-T-H motif" evidence="2">
    <location>
        <begin position="67"/>
        <end position="86"/>
    </location>
</feature>
<reference evidence="4 5" key="1">
    <citation type="journal article" date="2019" name="Emerg. Microbes Infect.">
        <title>Comprehensive subspecies identification of 175 nontuberculous mycobacteria species based on 7547 genomic profiles.</title>
        <authorList>
            <person name="Matsumoto Y."/>
            <person name="Kinjo T."/>
            <person name="Motooka D."/>
            <person name="Nabeya D."/>
            <person name="Jung N."/>
            <person name="Uechi K."/>
            <person name="Horii T."/>
            <person name="Iida T."/>
            <person name="Fujita J."/>
            <person name="Nakamura S."/>
        </authorList>
    </citation>
    <scope>NUCLEOTIDE SEQUENCE [LARGE SCALE GENOMIC DNA]</scope>
    <source>
        <strain evidence="4 5">JCM 18538</strain>
    </source>
</reference>
<accession>A0A7I7S3Z3</accession>
<evidence type="ECO:0000259" key="3">
    <source>
        <dbReference type="PROSITE" id="PS50977"/>
    </source>
</evidence>
<feature type="domain" description="HTH tetR-type" evidence="3">
    <location>
        <begin position="44"/>
        <end position="104"/>
    </location>
</feature>
<evidence type="ECO:0000256" key="2">
    <source>
        <dbReference type="PROSITE-ProRule" id="PRU00335"/>
    </source>
</evidence>
<evidence type="ECO:0000313" key="5">
    <source>
        <dbReference type="Proteomes" id="UP000467428"/>
    </source>
</evidence>
<protein>
    <recommendedName>
        <fullName evidence="3">HTH tetR-type domain-containing protein</fullName>
    </recommendedName>
</protein>
<evidence type="ECO:0000313" key="4">
    <source>
        <dbReference type="EMBL" id="BBY50705.1"/>
    </source>
</evidence>
<dbReference type="Gene3D" id="1.10.357.10">
    <property type="entry name" value="Tetracycline Repressor, domain 2"/>
    <property type="match status" value="1"/>
</dbReference>
<proteinExistence type="predicted"/>
<dbReference type="SUPFAM" id="SSF46689">
    <property type="entry name" value="Homeodomain-like"/>
    <property type="match status" value="1"/>
</dbReference>
<keyword evidence="1 2" id="KW-0238">DNA-binding</keyword>
<dbReference type="InterPro" id="IPR009057">
    <property type="entry name" value="Homeodomain-like_sf"/>
</dbReference>
<gene>
    <name evidence="4" type="ORF">MARA_41730</name>
</gene>
<dbReference type="PANTHER" id="PTHR30055">
    <property type="entry name" value="HTH-TYPE TRANSCRIPTIONAL REGULATOR RUTR"/>
    <property type="match status" value="1"/>
</dbReference>
<geneLocation type="plasmid" evidence="5">
    <name>pjcm18538 dna</name>
</geneLocation>
<name>A0A7I7S3Z3_9MYCO</name>
<dbReference type="PROSITE" id="PS50977">
    <property type="entry name" value="HTH_TETR_2"/>
    <property type="match status" value="1"/>
</dbReference>
<dbReference type="AlphaFoldDB" id="A0A7I7S3Z3"/>
<dbReference type="KEGG" id="marz:MARA_41730"/>